<dbReference type="InterPro" id="IPR043155">
    <property type="entry name" value="VPS33_dom3b"/>
</dbReference>
<organism evidence="2 3">
    <name type="scientific">Steinernema hermaphroditum</name>
    <dbReference type="NCBI Taxonomy" id="289476"/>
    <lineage>
        <taxon>Eukaryota</taxon>
        <taxon>Metazoa</taxon>
        <taxon>Ecdysozoa</taxon>
        <taxon>Nematoda</taxon>
        <taxon>Chromadorea</taxon>
        <taxon>Rhabditida</taxon>
        <taxon>Tylenchina</taxon>
        <taxon>Panagrolaimomorpha</taxon>
        <taxon>Strongyloidoidea</taxon>
        <taxon>Steinernematidae</taxon>
        <taxon>Steinernema</taxon>
    </lineage>
</organism>
<evidence type="ECO:0000313" key="3">
    <source>
        <dbReference type="Proteomes" id="UP001175271"/>
    </source>
</evidence>
<sequence length="597" mass="67788">MGERRAFSEQIREHGQALLLEALDSIPGAKAIVWDPQLMRRINLLTSVAVLNQRNVIFNLSINKPGDKRNDEVDTLVYLVGESNKSMNLLKECLNRSRTSQTHHIFFIPEMNFKRRAEIEQLRAAPKFATSIQTFASLPIRWFPSPTQSPDVANMLVDDIIPRLVLDNDWTQLHKCADALLKAESMMERRPTISYFGEWATKMSGIVEQLRTAREDVSTEKSPSAEVLDIDEVLVIDRWTDPVTPLLLQRTFGGLLDEFFGIDEDEAIRVNDAEFSETEAAGSAEKRVSLRDDIFVDIRDKAVPADVGREIRKITKELNEIEEECKSAQTVAEVKMSVKKIKELMKTKALVSQHTRLCEMLKARQFDDFFHECNECAEEILHGVPDKVVPFIEMSIIEGLDITEIIKLVCLHSLVCDGLRKETLDAYRKLIVDTYGSKCIPWLMCLQQAGLIREKGGETHLNSKNPIITGFAKTVKQMRLLIEETNALKPTDASYFYGGYASLLVRHLEGHGTQWKTIQGERLTLRNPKRMLFVVGGLTMAEIASIRFSLPDIKAICVTSTVTGTHFVRSFDQHGYAFKNAFASRTAWQQNLVEVRW</sequence>
<dbReference type="Proteomes" id="UP001175271">
    <property type="component" value="Unassembled WGS sequence"/>
</dbReference>
<evidence type="ECO:0000256" key="1">
    <source>
        <dbReference type="ARBA" id="ARBA00009884"/>
    </source>
</evidence>
<reference evidence="2" key="1">
    <citation type="submission" date="2023-06" db="EMBL/GenBank/DDBJ databases">
        <title>Genomic analysis of the entomopathogenic nematode Steinernema hermaphroditum.</title>
        <authorList>
            <person name="Schwarz E.M."/>
            <person name="Heppert J.K."/>
            <person name="Baniya A."/>
            <person name="Schwartz H.T."/>
            <person name="Tan C.-H."/>
            <person name="Antoshechkin I."/>
            <person name="Sternberg P.W."/>
            <person name="Goodrich-Blair H."/>
            <person name="Dillman A.R."/>
        </authorList>
    </citation>
    <scope>NUCLEOTIDE SEQUENCE</scope>
    <source>
        <strain evidence="2">PS9179</strain>
        <tissue evidence="2">Whole animal</tissue>
    </source>
</reference>
<proteinExistence type="inferred from homology"/>
<comment type="caution">
    <text evidence="2">The sequence shown here is derived from an EMBL/GenBank/DDBJ whole genome shotgun (WGS) entry which is preliminary data.</text>
</comment>
<dbReference type="Gene3D" id="3.90.830.10">
    <property type="entry name" value="Syntaxin Binding Protein 1, Chain A, domain 2"/>
    <property type="match status" value="1"/>
</dbReference>
<comment type="similarity">
    <text evidence="1">Belongs to the STXBP/unc-18/SEC1 family.</text>
</comment>
<dbReference type="InterPro" id="IPR001619">
    <property type="entry name" value="Sec1-like"/>
</dbReference>
<evidence type="ECO:0000313" key="2">
    <source>
        <dbReference type="EMBL" id="KAK0412171.1"/>
    </source>
</evidence>
<gene>
    <name evidence="2" type="ORF">QR680_006071</name>
</gene>
<dbReference type="Gene3D" id="3.40.50.1910">
    <property type="match status" value="2"/>
</dbReference>
<dbReference type="InterPro" id="IPR043154">
    <property type="entry name" value="Sec-1-like_dom1"/>
</dbReference>
<dbReference type="InterPro" id="IPR036045">
    <property type="entry name" value="Sec1-like_sf"/>
</dbReference>
<dbReference type="SUPFAM" id="SSF56815">
    <property type="entry name" value="Sec1/munc18-like (SM) proteins"/>
    <property type="match status" value="1"/>
</dbReference>
<dbReference type="PANTHER" id="PTHR11679">
    <property type="entry name" value="VESICLE PROTEIN SORTING-ASSOCIATED"/>
    <property type="match status" value="1"/>
</dbReference>
<name>A0AA39LVX5_9BILA</name>
<dbReference type="Gene3D" id="1.25.40.850">
    <property type="match status" value="1"/>
</dbReference>
<dbReference type="Pfam" id="PF00995">
    <property type="entry name" value="Sec1"/>
    <property type="match status" value="1"/>
</dbReference>
<accession>A0AA39LVX5</accession>
<dbReference type="GO" id="GO:0016192">
    <property type="term" value="P:vesicle-mediated transport"/>
    <property type="evidence" value="ECO:0007669"/>
    <property type="project" value="InterPro"/>
</dbReference>
<protein>
    <recommendedName>
        <fullName evidence="4">Vacuolar protein sorting-associated protein 33A</fullName>
    </recommendedName>
</protein>
<dbReference type="AlphaFoldDB" id="A0AA39LVX5"/>
<dbReference type="Gene3D" id="3.40.50.2060">
    <property type="match status" value="1"/>
</dbReference>
<dbReference type="EMBL" id="JAUCMV010000003">
    <property type="protein sequence ID" value="KAK0412171.1"/>
    <property type="molecule type" value="Genomic_DNA"/>
</dbReference>
<keyword evidence="3" id="KW-1185">Reference proteome</keyword>
<evidence type="ECO:0008006" key="4">
    <source>
        <dbReference type="Google" id="ProtNLM"/>
    </source>
</evidence>
<dbReference type="InterPro" id="IPR043127">
    <property type="entry name" value="Sec-1-like_dom3a"/>
</dbReference>
<dbReference type="InterPro" id="IPR027482">
    <property type="entry name" value="Sec1-like_dom2"/>
</dbReference>